<keyword evidence="1" id="KW-1133">Transmembrane helix</keyword>
<evidence type="ECO:0000256" key="1">
    <source>
        <dbReference type="SAM" id="Phobius"/>
    </source>
</evidence>
<feature type="transmembrane region" description="Helical" evidence="1">
    <location>
        <begin position="21"/>
        <end position="38"/>
    </location>
</feature>
<gene>
    <name evidence="2" type="ORF">F2Q68_00039915</name>
</gene>
<evidence type="ECO:0000313" key="2">
    <source>
        <dbReference type="EMBL" id="KAF2616760.1"/>
    </source>
</evidence>
<accession>A0A8S9M9Q1</accession>
<reference evidence="2" key="1">
    <citation type="submission" date="2019-12" db="EMBL/GenBank/DDBJ databases">
        <title>Genome sequencing and annotation of Brassica cretica.</title>
        <authorList>
            <person name="Studholme D.J."/>
            <person name="Sarris P.F."/>
        </authorList>
    </citation>
    <scope>NUCLEOTIDE SEQUENCE</scope>
    <source>
        <strain evidence="2">PFS-001/15</strain>
        <tissue evidence="2">Leaf</tissue>
    </source>
</reference>
<protein>
    <submittedName>
        <fullName evidence="2">Uncharacterized protein</fullName>
    </submittedName>
</protein>
<dbReference type="AlphaFoldDB" id="A0A8S9M9Q1"/>
<keyword evidence="1" id="KW-0812">Transmembrane</keyword>
<name>A0A8S9M9Q1_BRACR</name>
<dbReference type="Proteomes" id="UP000712281">
    <property type="component" value="Unassembled WGS sequence"/>
</dbReference>
<feature type="non-terminal residue" evidence="2">
    <location>
        <position position="1"/>
    </location>
</feature>
<proteinExistence type="predicted"/>
<dbReference type="EMBL" id="QGKW02000007">
    <property type="protein sequence ID" value="KAF2616760.1"/>
    <property type="molecule type" value="Genomic_DNA"/>
</dbReference>
<comment type="caution">
    <text evidence="2">The sequence shown here is derived from an EMBL/GenBank/DDBJ whole genome shotgun (WGS) entry which is preliminary data.</text>
</comment>
<keyword evidence="1" id="KW-0472">Membrane</keyword>
<organism evidence="2 3">
    <name type="scientific">Brassica cretica</name>
    <name type="common">Mustard</name>
    <dbReference type="NCBI Taxonomy" id="69181"/>
    <lineage>
        <taxon>Eukaryota</taxon>
        <taxon>Viridiplantae</taxon>
        <taxon>Streptophyta</taxon>
        <taxon>Embryophyta</taxon>
        <taxon>Tracheophyta</taxon>
        <taxon>Spermatophyta</taxon>
        <taxon>Magnoliopsida</taxon>
        <taxon>eudicotyledons</taxon>
        <taxon>Gunneridae</taxon>
        <taxon>Pentapetalae</taxon>
        <taxon>rosids</taxon>
        <taxon>malvids</taxon>
        <taxon>Brassicales</taxon>
        <taxon>Brassicaceae</taxon>
        <taxon>Brassiceae</taxon>
        <taxon>Brassica</taxon>
    </lineage>
</organism>
<sequence length="65" mass="6914">MTLMVLSSEDGIFLSMKLNRGIAVAVVVLVVVEVAVVAEEETMVGAVDSANLVTFPQARRLPLTI</sequence>
<evidence type="ECO:0000313" key="3">
    <source>
        <dbReference type="Proteomes" id="UP000712281"/>
    </source>
</evidence>